<dbReference type="RefSeq" id="WP_074790581.1">
    <property type="nucleotide sequence ID" value="NZ_FNZX01000008.1"/>
</dbReference>
<dbReference type="EMBL" id="FNZX01000008">
    <property type="protein sequence ID" value="SEK65085.1"/>
    <property type="molecule type" value="Genomic_DNA"/>
</dbReference>
<evidence type="ECO:0000313" key="5">
    <source>
        <dbReference type="Proteomes" id="UP000182321"/>
    </source>
</evidence>
<dbReference type="PANTHER" id="PTHR35936:SF38">
    <property type="entry name" value="GLUTAMINE-BINDING PERIPLASMIC PROTEIN"/>
    <property type="match status" value="1"/>
</dbReference>
<reference evidence="5" key="1">
    <citation type="submission" date="2016-10" db="EMBL/GenBank/DDBJ databases">
        <authorList>
            <person name="Varghese N."/>
        </authorList>
    </citation>
    <scope>NUCLEOTIDE SEQUENCE [LARGE SCALE GENOMIC DNA]</scope>
    <source>
        <strain evidence="5">ACV-9</strain>
    </source>
</reference>
<feature type="chain" id="PRO_5039572999" evidence="2">
    <location>
        <begin position="20"/>
        <end position="266"/>
    </location>
</feature>
<proteinExistence type="predicted"/>
<sequence length="266" mass="28252">MKKKSLALLMAFATMFAMVGCGNASEQGATEQGADAATSSDKKWVIATDTSFKPFEYTDDNGDFVGIDVDILAAIAEDQGFDYELKSLGWDASIAACQAGQADGMIAGASITDERKASGWVFSDGYYDANQSMAVEASSDIAGFEDLKGQSVAVKTGTMSASYAESLSSEYGFTVTYFEDSPTMYQAVVGGQVAACFDDTPIMASNIKDTGISMKILENTGNDPAEYGFAIFNSDNQELIDMFNAGLANIKTNGTYDEIIAKYLGE</sequence>
<dbReference type="AlphaFoldDB" id="A0A1H7IWA1"/>
<dbReference type="Gene3D" id="3.40.190.10">
    <property type="entry name" value="Periplasmic binding protein-like II"/>
    <property type="match status" value="2"/>
</dbReference>
<keyword evidence="1 2" id="KW-0732">Signal</keyword>
<feature type="signal peptide" evidence="2">
    <location>
        <begin position="1"/>
        <end position="19"/>
    </location>
</feature>
<evidence type="ECO:0000256" key="2">
    <source>
        <dbReference type="SAM" id="SignalP"/>
    </source>
</evidence>
<dbReference type="PROSITE" id="PS51257">
    <property type="entry name" value="PROKAR_LIPOPROTEIN"/>
    <property type="match status" value="1"/>
</dbReference>
<accession>A0A1H7IWA1</accession>
<feature type="domain" description="Solute-binding protein family 3/N-terminal" evidence="3">
    <location>
        <begin position="43"/>
        <end position="266"/>
    </location>
</feature>
<dbReference type="PANTHER" id="PTHR35936">
    <property type="entry name" value="MEMBRANE-BOUND LYTIC MUREIN TRANSGLYCOSYLASE F"/>
    <property type="match status" value="1"/>
</dbReference>
<protein>
    <submittedName>
        <fullName evidence="4">Polar amino acid transport system substrate-binding protein</fullName>
    </submittedName>
</protein>
<dbReference type="Proteomes" id="UP000182321">
    <property type="component" value="Unassembled WGS sequence"/>
</dbReference>
<dbReference type="SMART" id="SM00062">
    <property type="entry name" value="PBPb"/>
    <property type="match status" value="1"/>
</dbReference>
<dbReference type="SUPFAM" id="SSF53850">
    <property type="entry name" value="Periplasmic binding protein-like II"/>
    <property type="match status" value="1"/>
</dbReference>
<organism evidence="4 5">
    <name type="scientific">Pseudobutyrivibrio ruminis</name>
    <dbReference type="NCBI Taxonomy" id="46206"/>
    <lineage>
        <taxon>Bacteria</taxon>
        <taxon>Bacillati</taxon>
        <taxon>Bacillota</taxon>
        <taxon>Clostridia</taxon>
        <taxon>Lachnospirales</taxon>
        <taxon>Lachnospiraceae</taxon>
        <taxon>Pseudobutyrivibrio</taxon>
    </lineage>
</organism>
<evidence type="ECO:0000313" key="4">
    <source>
        <dbReference type="EMBL" id="SEK65085.1"/>
    </source>
</evidence>
<dbReference type="InterPro" id="IPR001638">
    <property type="entry name" value="Solute-binding_3/MltF_N"/>
</dbReference>
<dbReference type="Pfam" id="PF00497">
    <property type="entry name" value="SBP_bac_3"/>
    <property type="match status" value="1"/>
</dbReference>
<gene>
    <name evidence="4" type="ORF">SAMN02910377_01436</name>
</gene>
<evidence type="ECO:0000256" key="1">
    <source>
        <dbReference type="ARBA" id="ARBA00022729"/>
    </source>
</evidence>
<keyword evidence="5" id="KW-1185">Reference proteome</keyword>
<evidence type="ECO:0000259" key="3">
    <source>
        <dbReference type="SMART" id="SM00062"/>
    </source>
</evidence>
<name>A0A1H7IWA1_9FIRM</name>